<reference evidence="1 2" key="1">
    <citation type="journal article" date="2020" name="Fungal Divers.">
        <title>Resolving the Mortierellaceae phylogeny through synthesis of multi-gene phylogenetics and phylogenomics.</title>
        <authorList>
            <person name="Vandepol N."/>
            <person name="Liber J."/>
            <person name="Desiro A."/>
            <person name="Na H."/>
            <person name="Kennedy M."/>
            <person name="Barry K."/>
            <person name="Grigoriev I.V."/>
            <person name="Miller A.N."/>
            <person name="O'Donnell K."/>
            <person name="Stajich J.E."/>
            <person name="Bonito G."/>
        </authorList>
    </citation>
    <scope>NUCLEOTIDE SEQUENCE [LARGE SCALE GENOMIC DNA]</scope>
    <source>
        <strain evidence="1 2">AD045</strain>
    </source>
</reference>
<keyword evidence="2" id="KW-1185">Reference proteome</keyword>
<dbReference type="SUPFAM" id="SSF81383">
    <property type="entry name" value="F-box domain"/>
    <property type="match status" value="1"/>
</dbReference>
<dbReference type="InterPro" id="IPR036047">
    <property type="entry name" value="F-box-like_dom_sf"/>
</dbReference>
<dbReference type="Proteomes" id="UP001194696">
    <property type="component" value="Unassembled WGS sequence"/>
</dbReference>
<dbReference type="EMBL" id="JAAAIM010001307">
    <property type="protein sequence ID" value="KAG0279900.1"/>
    <property type="molecule type" value="Genomic_DNA"/>
</dbReference>
<evidence type="ECO:0000313" key="1">
    <source>
        <dbReference type="EMBL" id="KAG0279900.1"/>
    </source>
</evidence>
<evidence type="ECO:0000313" key="2">
    <source>
        <dbReference type="Proteomes" id="UP001194696"/>
    </source>
</evidence>
<sequence length="334" mass="38280">MLDLLPEILFEIGKLLDGPTLVTCLQVALAWHNTLYPLAWRSISHRHWIRGEFPLMYWLPLSNENGPHTKVQKQREAKILWGLQHTRSLTFHNVKTIQTKNPFSPQRLLPVPATQFFLAVQNTPNLVHFSLAMVIQGPSDDQLSLLFKLLEKMPMLEAVEIILSARTHLVAIEQLFPLFAKLKELKIAGRWYTGTPTLGPVSDNIKPWKLQDLKIDRFDISFLPYCPMVKDLTLDLNGIKESNRPVNPLLRKKILDQVHGLSKLDAVTLSMHCFGQVDVQKFVKHDSNPADKSEVVRWKYTPRFITAPQWSVRKKKPDSPSLFTLEDIFALVCG</sequence>
<comment type="caution">
    <text evidence="1">The sequence shown here is derived from an EMBL/GenBank/DDBJ whole genome shotgun (WGS) entry which is preliminary data.</text>
</comment>
<name>A0ABQ7JLT5_9FUNG</name>
<accession>A0ABQ7JLT5</accession>
<gene>
    <name evidence="1" type="ORF">BGZ96_001774</name>
</gene>
<evidence type="ECO:0008006" key="3">
    <source>
        <dbReference type="Google" id="ProtNLM"/>
    </source>
</evidence>
<dbReference type="SUPFAM" id="SSF52047">
    <property type="entry name" value="RNI-like"/>
    <property type="match status" value="1"/>
</dbReference>
<proteinExistence type="predicted"/>
<protein>
    <recommendedName>
        <fullName evidence="3">F-box domain-containing protein</fullName>
    </recommendedName>
</protein>
<organism evidence="1 2">
    <name type="scientific">Linnemannia gamsii</name>
    <dbReference type="NCBI Taxonomy" id="64522"/>
    <lineage>
        <taxon>Eukaryota</taxon>
        <taxon>Fungi</taxon>
        <taxon>Fungi incertae sedis</taxon>
        <taxon>Mucoromycota</taxon>
        <taxon>Mortierellomycotina</taxon>
        <taxon>Mortierellomycetes</taxon>
        <taxon>Mortierellales</taxon>
        <taxon>Mortierellaceae</taxon>
        <taxon>Linnemannia</taxon>
    </lineage>
</organism>